<keyword evidence="1" id="KW-1133">Transmembrane helix</keyword>
<reference evidence="2" key="1">
    <citation type="submission" date="2014-08" db="EMBL/GenBank/DDBJ databases">
        <authorList>
            <person name="Falentin Helene"/>
        </authorList>
    </citation>
    <scope>NUCLEOTIDE SEQUENCE</scope>
</reference>
<evidence type="ECO:0000256" key="1">
    <source>
        <dbReference type="SAM" id="Phobius"/>
    </source>
</evidence>
<keyword evidence="1" id="KW-0812">Transmembrane</keyword>
<dbReference type="RefSeq" id="WP_013161903.1">
    <property type="nucleotide sequence ID" value="NZ_CP010341.1"/>
</dbReference>
<dbReference type="InterPro" id="IPR025338">
    <property type="entry name" value="DUF4244"/>
</dbReference>
<gene>
    <name evidence="2" type="ORF">PFCIRM138_08680</name>
</gene>
<dbReference type="AlphaFoldDB" id="A0A068VR31"/>
<proteinExistence type="predicted"/>
<keyword evidence="1" id="KW-0472">Membrane</keyword>
<dbReference type="GeneID" id="61221356"/>
<accession>A0A068VR31</accession>
<evidence type="ECO:0000313" key="2">
    <source>
        <dbReference type="EMBL" id="CEP26649.1"/>
    </source>
</evidence>
<dbReference type="Pfam" id="PF14029">
    <property type="entry name" value="DUF4244"/>
    <property type="match status" value="1"/>
</dbReference>
<sequence length="103" mass="11002">MTSQSSTTMVATPDVHQDGNFYTVPAPAPLKPKGRLALACDRARGRSLILAERGMATAEYAVGILAAVALALCLLRVFTDNEFFSKMLKFVTDLIGKAGAKIE</sequence>
<feature type="transmembrane region" description="Helical" evidence="1">
    <location>
        <begin position="60"/>
        <end position="79"/>
    </location>
</feature>
<dbReference type="PATRIC" id="fig|66712.6.peg.2005"/>
<dbReference type="KEGG" id="pfre:RM25_1970"/>
<name>A0A068VR31_PROFF</name>
<dbReference type="EMBL" id="LM676417">
    <property type="protein sequence ID" value="CEP26649.1"/>
    <property type="molecule type" value="Genomic_DNA"/>
</dbReference>
<organism evidence="2">
    <name type="scientific">Propionibacterium freudenreichii subsp. freudenreichii</name>
    <dbReference type="NCBI Taxonomy" id="66712"/>
    <lineage>
        <taxon>Bacteria</taxon>
        <taxon>Bacillati</taxon>
        <taxon>Actinomycetota</taxon>
        <taxon>Actinomycetes</taxon>
        <taxon>Propionibacteriales</taxon>
        <taxon>Propionibacteriaceae</taxon>
        <taxon>Propionibacterium</taxon>
    </lineage>
</organism>
<evidence type="ECO:0008006" key="3">
    <source>
        <dbReference type="Google" id="ProtNLM"/>
    </source>
</evidence>
<protein>
    <recommendedName>
        <fullName evidence="3">DUF4244 domain-containing protein</fullName>
    </recommendedName>
</protein>